<dbReference type="PANTHER" id="PTHR48007">
    <property type="entry name" value="LEUCINE-RICH REPEAT RECEPTOR-LIKE PROTEIN KINASE PXC1"/>
    <property type="match status" value="1"/>
</dbReference>
<keyword evidence="14" id="KW-1185">Reference proteome</keyword>
<keyword evidence="11" id="KW-0732">Signal</keyword>
<dbReference type="InterPro" id="IPR013210">
    <property type="entry name" value="LRR_N_plant-typ"/>
</dbReference>
<comment type="subcellular location">
    <subcellularLocation>
        <location evidence="1">Membrane</location>
    </subcellularLocation>
</comment>
<dbReference type="InterPro" id="IPR011009">
    <property type="entry name" value="Kinase-like_dom_sf"/>
</dbReference>
<dbReference type="Pfam" id="PF00069">
    <property type="entry name" value="Pkinase"/>
    <property type="match status" value="1"/>
</dbReference>
<dbReference type="EMBL" id="SWLB01000004">
    <property type="protein sequence ID" value="KAF3338880.1"/>
    <property type="molecule type" value="Genomic_DNA"/>
</dbReference>
<keyword evidence="8 10" id="KW-0472">Membrane</keyword>
<sequence length="691" mass="75008">MATAYPSCMPVVILILLTTSSFPLTASQEVLSADAKADSDVLLKFKEGLIDPTGGLSGWQQGKSPCNGKTSVSAWSGVICTHEGRVLGLQLEGMNLSGKLDLAILANLPTLRVLSFANNNFDGSMPALNMVTNLRAAFFSRNKFSGDIPADAFTSMGNIKRIHLDNNKFTGSIPKSLAELPKLSELRLDGNQFQGEIPNLHQNTLQLLNVSNNALEGKIPDSLSKMGADLFVGNKNLCGPPLQGSCTSSSSLASPSSDSGSPSSSAQNSTSIGIIVFIVVILVAIVAVLFFLKKRRQQKMAEHGQFELPPNSNANANTNFSKKKADEDLEAGPEINNSSKMGSPNNNRGSSNGAHDQGRLVFVVEGRQRFELPDLLKSEAEVLGSGSLGCAYKATLGNGPSMVVKKFKDMNRVGKEDFEEHMRRLGRLSHPNLLPLVAYYYRKDDKLLVNDYVPNRSLAHFLHGDRRMRAALDWSVRLGIVKGVARALCYLYEELSVLNVPHGHLKSSNVLLNNSFKPLLSDYALVPVVNQSQAINTMAAFRSPERRQVGRPSKKSDVWCLGHLILEILTGLPGTQSDDSAHHQQGQVHDQSLWVASMPEEEWSEKVIDADLMRVVSGTSNLETVKALMRIALACCEPDMERRLEMKDAVEMIEELAAPGSGGGDASKDDSVLSPPRTEENEDSHFSSVAI</sequence>
<dbReference type="Gene3D" id="3.80.10.10">
    <property type="entry name" value="Ribonuclease Inhibitor"/>
    <property type="match status" value="2"/>
</dbReference>
<evidence type="ECO:0000256" key="11">
    <source>
        <dbReference type="SAM" id="SignalP"/>
    </source>
</evidence>
<keyword evidence="13" id="KW-0418">Kinase</keyword>
<evidence type="ECO:0000256" key="1">
    <source>
        <dbReference type="ARBA" id="ARBA00004370"/>
    </source>
</evidence>
<dbReference type="Gene3D" id="1.10.510.10">
    <property type="entry name" value="Transferase(Phosphotransferase) domain 1"/>
    <property type="match status" value="1"/>
</dbReference>
<evidence type="ECO:0000259" key="12">
    <source>
        <dbReference type="PROSITE" id="PS50011"/>
    </source>
</evidence>
<feature type="domain" description="Protein kinase" evidence="12">
    <location>
        <begin position="377"/>
        <end position="657"/>
    </location>
</feature>
<feature type="region of interest" description="Disordered" evidence="9">
    <location>
        <begin position="325"/>
        <end position="355"/>
    </location>
</feature>
<comment type="caution">
    <text evidence="13">The sequence shown here is derived from an EMBL/GenBank/DDBJ whole genome shotgun (WGS) entry which is preliminary data.</text>
</comment>
<organism evidence="13 14">
    <name type="scientific">Carex littledalei</name>
    <dbReference type="NCBI Taxonomy" id="544730"/>
    <lineage>
        <taxon>Eukaryota</taxon>
        <taxon>Viridiplantae</taxon>
        <taxon>Streptophyta</taxon>
        <taxon>Embryophyta</taxon>
        <taxon>Tracheophyta</taxon>
        <taxon>Spermatophyta</taxon>
        <taxon>Magnoliopsida</taxon>
        <taxon>Liliopsida</taxon>
        <taxon>Poales</taxon>
        <taxon>Cyperaceae</taxon>
        <taxon>Cyperoideae</taxon>
        <taxon>Cariceae</taxon>
        <taxon>Carex</taxon>
        <taxon>Carex subgen. Euthyceras</taxon>
    </lineage>
</organism>
<keyword evidence="3 10" id="KW-0812">Transmembrane</keyword>
<evidence type="ECO:0000313" key="14">
    <source>
        <dbReference type="Proteomes" id="UP000623129"/>
    </source>
</evidence>
<feature type="compositionally biased region" description="Basic and acidic residues" evidence="9">
    <location>
        <begin position="666"/>
        <end position="685"/>
    </location>
</feature>
<proteinExistence type="predicted"/>
<keyword evidence="6" id="KW-0067">ATP-binding</keyword>
<keyword evidence="13" id="KW-0808">Transferase</keyword>
<dbReference type="SUPFAM" id="SSF52058">
    <property type="entry name" value="L domain-like"/>
    <property type="match status" value="1"/>
</dbReference>
<keyword evidence="4" id="KW-0677">Repeat</keyword>
<dbReference type="SUPFAM" id="SSF56112">
    <property type="entry name" value="Protein kinase-like (PK-like)"/>
    <property type="match status" value="1"/>
</dbReference>
<name>A0A833VRL8_9POAL</name>
<feature type="signal peptide" evidence="11">
    <location>
        <begin position="1"/>
        <end position="27"/>
    </location>
</feature>
<dbReference type="PANTHER" id="PTHR48007:SF49">
    <property type="entry name" value="OS08G0521200 PROTEIN"/>
    <property type="match status" value="1"/>
</dbReference>
<dbReference type="Proteomes" id="UP000623129">
    <property type="component" value="Unassembled WGS sequence"/>
</dbReference>
<dbReference type="GO" id="GO:0005524">
    <property type="term" value="F:ATP binding"/>
    <property type="evidence" value="ECO:0007669"/>
    <property type="project" value="UniProtKB-KW"/>
</dbReference>
<dbReference type="InterPro" id="IPR046959">
    <property type="entry name" value="PRK1-6/SRF4-like"/>
</dbReference>
<feature type="chain" id="PRO_5032676979" evidence="11">
    <location>
        <begin position="28"/>
        <end position="691"/>
    </location>
</feature>
<keyword evidence="13" id="KW-0675">Receptor</keyword>
<dbReference type="GO" id="GO:0016020">
    <property type="term" value="C:membrane"/>
    <property type="evidence" value="ECO:0007669"/>
    <property type="project" value="UniProtKB-SubCell"/>
</dbReference>
<feature type="compositionally biased region" description="Low complexity" evidence="9">
    <location>
        <begin position="342"/>
        <end position="353"/>
    </location>
</feature>
<dbReference type="Pfam" id="PF13855">
    <property type="entry name" value="LRR_8"/>
    <property type="match status" value="1"/>
</dbReference>
<protein>
    <submittedName>
        <fullName evidence="13">Pollen receptor-like kinase 1</fullName>
    </submittedName>
</protein>
<evidence type="ECO:0000256" key="2">
    <source>
        <dbReference type="ARBA" id="ARBA00022614"/>
    </source>
</evidence>
<dbReference type="OrthoDB" id="418615at2759"/>
<evidence type="ECO:0000256" key="8">
    <source>
        <dbReference type="ARBA" id="ARBA00023136"/>
    </source>
</evidence>
<dbReference type="PROSITE" id="PS50011">
    <property type="entry name" value="PROTEIN_KINASE_DOM"/>
    <property type="match status" value="1"/>
</dbReference>
<feature type="transmembrane region" description="Helical" evidence="10">
    <location>
        <begin position="272"/>
        <end position="292"/>
    </location>
</feature>
<feature type="region of interest" description="Disordered" evidence="9">
    <location>
        <begin position="655"/>
        <end position="691"/>
    </location>
</feature>
<gene>
    <name evidence="13" type="ORF">FCM35_KLT16351</name>
</gene>
<dbReference type="InterPro" id="IPR032675">
    <property type="entry name" value="LRR_dom_sf"/>
</dbReference>
<evidence type="ECO:0000256" key="3">
    <source>
        <dbReference type="ARBA" id="ARBA00022692"/>
    </source>
</evidence>
<dbReference type="Pfam" id="PF08263">
    <property type="entry name" value="LRRNT_2"/>
    <property type="match status" value="1"/>
</dbReference>
<evidence type="ECO:0000256" key="4">
    <source>
        <dbReference type="ARBA" id="ARBA00022737"/>
    </source>
</evidence>
<evidence type="ECO:0000256" key="6">
    <source>
        <dbReference type="ARBA" id="ARBA00022840"/>
    </source>
</evidence>
<dbReference type="InterPro" id="IPR001611">
    <property type="entry name" value="Leu-rich_rpt"/>
</dbReference>
<evidence type="ECO:0000256" key="9">
    <source>
        <dbReference type="SAM" id="MobiDB-lite"/>
    </source>
</evidence>
<dbReference type="Gene3D" id="3.30.200.20">
    <property type="entry name" value="Phosphorylase Kinase, domain 1"/>
    <property type="match status" value="1"/>
</dbReference>
<evidence type="ECO:0000256" key="7">
    <source>
        <dbReference type="ARBA" id="ARBA00022989"/>
    </source>
</evidence>
<keyword evidence="7 10" id="KW-1133">Transmembrane helix</keyword>
<reference evidence="13" key="1">
    <citation type="submission" date="2020-01" db="EMBL/GenBank/DDBJ databases">
        <title>Genome sequence of Kobresia littledalei, the first chromosome-level genome in the family Cyperaceae.</title>
        <authorList>
            <person name="Qu G."/>
        </authorList>
    </citation>
    <scope>NUCLEOTIDE SEQUENCE</scope>
    <source>
        <strain evidence="13">C.B.Clarke</strain>
        <tissue evidence="13">Leaf</tissue>
    </source>
</reference>
<dbReference type="Pfam" id="PF00560">
    <property type="entry name" value="LRR_1"/>
    <property type="match status" value="1"/>
</dbReference>
<dbReference type="InterPro" id="IPR000719">
    <property type="entry name" value="Prot_kinase_dom"/>
</dbReference>
<dbReference type="AlphaFoldDB" id="A0A833VRL8"/>
<evidence type="ECO:0000313" key="13">
    <source>
        <dbReference type="EMBL" id="KAF3338880.1"/>
    </source>
</evidence>
<accession>A0A833VRL8</accession>
<evidence type="ECO:0000256" key="5">
    <source>
        <dbReference type="ARBA" id="ARBA00022741"/>
    </source>
</evidence>
<keyword evidence="5" id="KW-0547">Nucleotide-binding</keyword>
<evidence type="ECO:0000256" key="10">
    <source>
        <dbReference type="SAM" id="Phobius"/>
    </source>
</evidence>
<dbReference type="GO" id="GO:0004672">
    <property type="term" value="F:protein kinase activity"/>
    <property type="evidence" value="ECO:0007669"/>
    <property type="project" value="InterPro"/>
</dbReference>
<keyword evidence="2" id="KW-0433">Leucine-rich repeat</keyword>
<dbReference type="FunFam" id="3.30.200.20:FF:000307">
    <property type="entry name" value="pollen receptor-like kinase 1"/>
    <property type="match status" value="1"/>
</dbReference>